<dbReference type="Proteomes" id="UP000708208">
    <property type="component" value="Unassembled WGS sequence"/>
</dbReference>
<name>A0A8J2P873_9HEXA</name>
<keyword evidence="2" id="KW-1185">Reference proteome</keyword>
<protein>
    <submittedName>
        <fullName evidence="1">Uncharacterized protein</fullName>
    </submittedName>
</protein>
<reference evidence="1" key="1">
    <citation type="submission" date="2021-06" db="EMBL/GenBank/DDBJ databases">
        <authorList>
            <person name="Hodson N. C."/>
            <person name="Mongue J. A."/>
            <person name="Jaron S. K."/>
        </authorList>
    </citation>
    <scope>NUCLEOTIDE SEQUENCE</scope>
</reference>
<evidence type="ECO:0000313" key="1">
    <source>
        <dbReference type="EMBL" id="CAG7727521.1"/>
    </source>
</evidence>
<dbReference type="EMBL" id="CAJVCH010149728">
    <property type="protein sequence ID" value="CAG7727521.1"/>
    <property type="molecule type" value="Genomic_DNA"/>
</dbReference>
<organism evidence="1 2">
    <name type="scientific">Allacma fusca</name>
    <dbReference type="NCBI Taxonomy" id="39272"/>
    <lineage>
        <taxon>Eukaryota</taxon>
        <taxon>Metazoa</taxon>
        <taxon>Ecdysozoa</taxon>
        <taxon>Arthropoda</taxon>
        <taxon>Hexapoda</taxon>
        <taxon>Collembola</taxon>
        <taxon>Symphypleona</taxon>
        <taxon>Sminthuridae</taxon>
        <taxon>Allacma</taxon>
    </lineage>
</organism>
<gene>
    <name evidence="1" type="ORF">AFUS01_LOCUS16357</name>
</gene>
<comment type="caution">
    <text evidence="1">The sequence shown here is derived from an EMBL/GenBank/DDBJ whole genome shotgun (WGS) entry which is preliminary data.</text>
</comment>
<dbReference type="AlphaFoldDB" id="A0A8J2P873"/>
<accession>A0A8J2P873</accession>
<evidence type="ECO:0000313" key="2">
    <source>
        <dbReference type="Proteomes" id="UP000708208"/>
    </source>
</evidence>
<proteinExistence type="predicted"/>
<sequence>MDETIYEILEIAFQNLSPKICFPYLATIFGPRSHLDITSGNENAIGKYIKSVGKNVIYILVDTFLEKEEPWTWCILSHFYTLDVLLQNIQKENYSSLFQDSKQVNSLMAGLEKGGFTRFPANKLVSIYEFNMCCIKELLSKDNPETSGDEPFSENSDARSSRFLHNAAFQTGNPTEKHILVDSLLAFYGSQDPRTPKCGGTQQGANTHE</sequence>